<dbReference type="PANTHER" id="PTHR43065">
    <property type="entry name" value="SENSOR HISTIDINE KINASE"/>
    <property type="match status" value="1"/>
</dbReference>
<feature type="transmembrane region" description="Helical" evidence="8">
    <location>
        <begin position="181"/>
        <end position="204"/>
    </location>
</feature>
<evidence type="ECO:0000256" key="6">
    <source>
        <dbReference type="ARBA" id="ARBA00022840"/>
    </source>
</evidence>
<evidence type="ECO:0000313" key="11">
    <source>
        <dbReference type="Proteomes" id="UP000007347"/>
    </source>
</evidence>
<evidence type="ECO:0000256" key="2">
    <source>
        <dbReference type="ARBA" id="ARBA00022553"/>
    </source>
</evidence>
<dbReference type="GO" id="GO:0016301">
    <property type="term" value="F:kinase activity"/>
    <property type="evidence" value="ECO:0007669"/>
    <property type="project" value="UniProtKB-KW"/>
</dbReference>
<dbReference type="SMART" id="SM00387">
    <property type="entry name" value="HATPase_c"/>
    <property type="match status" value="1"/>
</dbReference>
<dbReference type="Pfam" id="PF00672">
    <property type="entry name" value="HAMP"/>
    <property type="match status" value="1"/>
</dbReference>
<evidence type="ECO:0000256" key="3">
    <source>
        <dbReference type="ARBA" id="ARBA00022679"/>
    </source>
</evidence>
<dbReference type="SUPFAM" id="SSF55785">
    <property type="entry name" value="PYP-like sensor domain (PAS domain)"/>
    <property type="match status" value="1"/>
</dbReference>
<dbReference type="Pfam" id="PF07568">
    <property type="entry name" value="HisKA_2"/>
    <property type="match status" value="1"/>
</dbReference>
<dbReference type="GO" id="GO:0006355">
    <property type="term" value="P:regulation of DNA-templated transcription"/>
    <property type="evidence" value="ECO:0007669"/>
    <property type="project" value="InterPro"/>
</dbReference>
<dbReference type="SUPFAM" id="SSF158472">
    <property type="entry name" value="HAMP domain-like"/>
    <property type="match status" value="1"/>
</dbReference>
<keyword evidence="8" id="KW-0812">Transmembrane</keyword>
<sequence>MHFQTKICLIILPLMAFSIFFMGFWSLRTAQQPIEGAIHQLMIQELEHFVKFNIQTHYEVLQKNRLENVGSFVTNYQQKIFNSLDDFHLIKTGSLIILDTKGKVLAGTVDDKTLPNAYLSTSKIMPSMIKSAATDKTTIMEPETGERIFATQTFAPWNWHLVYSVSRELILIPRQKVRNTAILISIACIATGSFFIILCFRIFFGRPMDKLKQAAEDIADLKDVGKIDIHSADELGNLARSMERMAAAIKEYRKKQHNWHFYLESEIQRNTKNLHRLNASLEKEIKIKKISEADLRQSEKRISEALNFNREIISASSLGITVYDGKGKCVLANDAACKIISGTQEQLLSQNFYKLKSWKTSGLAHMADKVLTDGRQRSMEARTISTFGKDFWIECRFSRFTMEGQPHLLIIFDNIYMRKQMERQIKASLTEKNILLKEIHHRVKNNLQVVSSLLKMQSSLITDEHIIRIFQESQNRIAAMALVHEQLYKSDNLAVIDFSTYIVDLVHSLQYSFGTDSNLIHLTMDIRHKSMGVDTAVPCGLIVNELISNAFKYSVKPGEKGEISMLFQLHDKQTAQMIIADTGPGIPKDFDIDANQSLGLKLVNNIVTHQLEGSIQFICDKGTRIEILFPYSNEKELKRLTAGETETPL</sequence>
<dbReference type="PANTHER" id="PTHR43065:SF23">
    <property type="entry name" value="SENSOR HISTIDINE KINASE PDTAS"/>
    <property type="match status" value="1"/>
</dbReference>
<dbReference type="GO" id="GO:0016020">
    <property type="term" value="C:membrane"/>
    <property type="evidence" value="ECO:0007669"/>
    <property type="project" value="UniProtKB-SubCell"/>
</dbReference>
<protein>
    <submittedName>
        <fullName evidence="10">Two component system sensor histidine kinase</fullName>
    </submittedName>
</protein>
<dbReference type="GO" id="GO:0005524">
    <property type="term" value="F:ATP binding"/>
    <property type="evidence" value="ECO:0007669"/>
    <property type="project" value="UniProtKB-KW"/>
</dbReference>
<dbReference type="Gene3D" id="6.10.340.10">
    <property type="match status" value="1"/>
</dbReference>
<dbReference type="InterPro" id="IPR013767">
    <property type="entry name" value="PAS_fold"/>
</dbReference>
<dbReference type="Proteomes" id="UP000007347">
    <property type="component" value="Chromosome"/>
</dbReference>
<keyword evidence="2" id="KW-0597">Phosphoprotein</keyword>
<dbReference type="InterPro" id="IPR000014">
    <property type="entry name" value="PAS"/>
</dbReference>
<dbReference type="CDD" id="cd18774">
    <property type="entry name" value="PDC2_HK_sensor"/>
    <property type="match status" value="1"/>
</dbReference>
<dbReference type="CDD" id="cd00130">
    <property type="entry name" value="PAS"/>
    <property type="match status" value="1"/>
</dbReference>
<dbReference type="HOGENOM" id="CLU_421955_0_0_7"/>
<dbReference type="EMBL" id="FO203503">
    <property type="protein sequence ID" value="CCK79105.1"/>
    <property type="molecule type" value="Genomic_DNA"/>
</dbReference>
<dbReference type="KEGG" id="dto:TOL2_C09380"/>
<evidence type="ECO:0000256" key="5">
    <source>
        <dbReference type="ARBA" id="ARBA00022777"/>
    </source>
</evidence>
<keyword evidence="4" id="KW-0547">Nucleotide-binding</keyword>
<dbReference type="GO" id="GO:0000160">
    <property type="term" value="P:phosphorelay signal transduction system"/>
    <property type="evidence" value="ECO:0007669"/>
    <property type="project" value="UniProtKB-KW"/>
</dbReference>
<evidence type="ECO:0000256" key="8">
    <source>
        <dbReference type="SAM" id="Phobius"/>
    </source>
</evidence>
<proteinExistence type="predicted"/>
<feature type="domain" description="HAMP" evidence="9">
    <location>
        <begin position="206"/>
        <end position="254"/>
    </location>
</feature>
<dbReference type="Gene3D" id="3.30.565.10">
    <property type="entry name" value="Histidine kinase-like ATPase, C-terminal domain"/>
    <property type="match status" value="1"/>
</dbReference>
<keyword evidence="6" id="KW-0067">ATP-binding</keyword>
<dbReference type="InterPro" id="IPR011495">
    <property type="entry name" value="Sig_transdc_His_kin_sub2_dim/P"/>
</dbReference>
<evidence type="ECO:0000256" key="4">
    <source>
        <dbReference type="ARBA" id="ARBA00022741"/>
    </source>
</evidence>
<name>K0NE59_DESTT</name>
<dbReference type="InterPro" id="IPR003660">
    <property type="entry name" value="HAMP_dom"/>
</dbReference>
<dbReference type="SMART" id="SM00304">
    <property type="entry name" value="HAMP"/>
    <property type="match status" value="1"/>
</dbReference>
<keyword evidence="5 10" id="KW-0418">Kinase</keyword>
<keyword evidence="8" id="KW-1133">Transmembrane helix</keyword>
<accession>K0NE59</accession>
<dbReference type="AlphaFoldDB" id="K0NE59"/>
<dbReference type="InterPro" id="IPR003594">
    <property type="entry name" value="HATPase_dom"/>
</dbReference>
<dbReference type="SUPFAM" id="SSF55874">
    <property type="entry name" value="ATPase domain of HSP90 chaperone/DNA topoisomerase II/histidine kinase"/>
    <property type="match status" value="1"/>
</dbReference>
<evidence type="ECO:0000256" key="1">
    <source>
        <dbReference type="ARBA" id="ARBA00004370"/>
    </source>
</evidence>
<reference evidence="10 11" key="1">
    <citation type="journal article" date="2013" name="Environ. Microbiol.">
        <title>Complete genome, catabolic sub-proteomes and key-metabolites of Desulfobacula toluolica Tol2, a marine, aromatic compound-degrading, sulfate-reducing bacterium.</title>
        <authorList>
            <person name="Wohlbrand L."/>
            <person name="Jacob J.H."/>
            <person name="Kube M."/>
            <person name="Mussmann M."/>
            <person name="Jarling R."/>
            <person name="Beck A."/>
            <person name="Amann R."/>
            <person name="Wilkes H."/>
            <person name="Reinhardt R."/>
            <person name="Rabus R."/>
        </authorList>
    </citation>
    <scope>NUCLEOTIDE SEQUENCE [LARGE SCALE GENOMIC DNA]</scope>
    <source>
        <strain evidence="11">DSM 7467 / Tol2</strain>
    </source>
</reference>
<organism evidence="10 11">
    <name type="scientific">Desulfobacula toluolica (strain DSM 7467 / Tol2)</name>
    <dbReference type="NCBI Taxonomy" id="651182"/>
    <lineage>
        <taxon>Bacteria</taxon>
        <taxon>Pseudomonadati</taxon>
        <taxon>Thermodesulfobacteriota</taxon>
        <taxon>Desulfobacteria</taxon>
        <taxon>Desulfobacterales</taxon>
        <taxon>Desulfobacteraceae</taxon>
        <taxon>Desulfobacula</taxon>
    </lineage>
</organism>
<keyword evidence="3" id="KW-0808">Transferase</keyword>
<comment type="subcellular location">
    <subcellularLocation>
        <location evidence="1">Membrane</location>
    </subcellularLocation>
</comment>
<keyword evidence="8" id="KW-0472">Membrane</keyword>
<evidence type="ECO:0000313" key="10">
    <source>
        <dbReference type="EMBL" id="CCK79105.1"/>
    </source>
</evidence>
<dbReference type="Pfam" id="PF02518">
    <property type="entry name" value="HATPase_c"/>
    <property type="match status" value="1"/>
</dbReference>
<dbReference type="InterPro" id="IPR036890">
    <property type="entry name" value="HATPase_C_sf"/>
</dbReference>
<dbReference type="NCBIfam" id="TIGR00229">
    <property type="entry name" value="sensory_box"/>
    <property type="match status" value="1"/>
</dbReference>
<dbReference type="Pfam" id="PF00989">
    <property type="entry name" value="PAS"/>
    <property type="match status" value="1"/>
</dbReference>
<dbReference type="InterPro" id="IPR035965">
    <property type="entry name" value="PAS-like_dom_sf"/>
</dbReference>
<gene>
    <name evidence="10" type="ordered locus">TOL2_C09380</name>
</gene>
<dbReference type="STRING" id="651182.TOL2_C09380"/>
<evidence type="ECO:0000256" key="7">
    <source>
        <dbReference type="ARBA" id="ARBA00023012"/>
    </source>
</evidence>
<keyword evidence="7" id="KW-0902">Two-component regulatory system</keyword>
<dbReference type="RefSeq" id="WP_014956455.1">
    <property type="nucleotide sequence ID" value="NC_018645.1"/>
</dbReference>
<evidence type="ECO:0000259" key="9">
    <source>
        <dbReference type="PROSITE" id="PS50885"/>
    </source>
</evidence>
<dbReference type="CDD" id="cd06225">
    <property type="entry name" value="HAMP"/>
    <property type="match status" value="1"/>
</dbReference>
<feature type="transmembrane region" description="Helical" evidence="8">
    <location>
        <begin position="7"/>
        <end position="27"/>
    </location>
</feature>
<dbReference type="Gene3D" id="3.30.450.20">
    <property type="entry name" value="PAS domain"/>
    <property type="match status" value="1"/>
</dbReference>
<keyword evidence="11" id="KW-1185">Reference proteome</keyword>
<dbReference type="PROSITE" id="PS50885">
    <property type="entry name" value="HAMP"/>
    <property type="match status" value="1"/>
</dbReference>